<dbReference type="EMBL" id="MPUH01000240">
    <property type="protein sequence ID" value="OMJ85341.1"/>
    <property type="molecule type" value="Genomic_DNA"/>
</dbReference>
<dbReference type="Pfam" id="PF20173">
    <property type="entry name" value="ZnF_RZ-type"/>
    <property type="match status" value="1"/>
</dbReference>
<protein>
    <recommendedName>
        <fullName evidence="7">RZ-type domain-containing protein</fullName>
    </recommendedName>
</protein>
<keyword evidence="5" id="KW-0862">Zinc</keyword>
<keyword evidence="6" id="KW-0391">Immunity</keyword>
<dbReference type="PROSITE" id="PS51981">
    <property type="entry name" value="ZF_RZ"/>
    <property type="match status" value="1"/>
</dbReference>
<keyword evidence="2" id="KW-0963">Cytoplasm</keyword>
<dbReference type="GO" id="GO:0016887">
    <property type="term" value="F:ATP hydrolysis activity"/>
    <property type="evidence" value="ECO:0007669"/>
    <property type="project" value="InterPro"/>
</dbReference>
<keyword evidence="4" id="KW-0863">Zinc-finger</keyword>
<dbReference type="InterPro" id="IPR031248">
    <property type="entry name" value="RNF213"/>
</dbReference>
<dbReference type="InterPro" id="IPR003593">
    <property type="entry name" value="AAA+_ATPase"/>
</dbReference>
<dbReference type="CDD" id="cd00009">
    <property type="entry name" value="AAA"/>
    <property type="match status" value="1"/>
</dbReference>
<dbReference type="InterPro" id="IPR046439">
    <property type="entry name" value="ZF_RZ_dom"/>
</dbReference>
<organism evidence="8 9">
    <name type="scientific">Stentor coeruleus</name>
    <dbReference type="NCBI Taxonomy" id="5963"/>
    <lineage>
        <taxon>Eukaryota</taxon>
        <taxon>Sar</taxon>
        <taxon>Alveolata</taxon>
        <taxon>Ciliophora</taxon>
        <taxon>Postciliodesmatophora</taxon>
        <taxon>Heterotrichea</taxon>
        <taxon>Heterotrichida</taxon>
        <taxon>Stentoridae</taxon>
        <taxon>Stentor</taxon>
    </lineage>
</organism>
<evidence type="ECO:0000313" key="9">
    <source>
        <dbReference type="Proteomes" id="UP000187209"/>
    </source>
</evidence>
<dbReference type="GO" id="GO:0008270">
    <property type="term" value="F:zinc ion binding"/>
    <property type="evidence" value="ECO:0007669"/>
    <property type="project" value="UniProtKB-KW"/>
</dbReference>
<dbReference type="Gene3D" id="3.40.50.300">
    <property type="entry name" value="P-loop containing nucleotide triphosphate hydrolases"/>
    <property type="match status" value="2"/>
</dbReference>
<evidence type="ECO:0000256" key="4">
    <source>
        <dbReference type="ARBA" id="ARBA00022771"/>
    </source>
</evidence>
<dbReference type="OrthoDB" id="2423195at2759"/>
<dbReference type="SUPFAM" id="SSF52540">
    <property type="entry name" value="P-loop containing nucleoside triphosphate hydrolases"/>
    <property type="match status" value="3"/>
</dbReference>
<dbReference type="GO" id="GO:0005524">
    <property type="term" value="F:ATP binding"/>
    <property type="evidence" value="ECO:0007669"/>
    <property type="project" value="InterPro"/>
</dbReference>
<dbReference type="InterPro" id="IPR027417">
    <property type="entry name" value="P-loop_NTPase"/>
</dbReference>
<evidence type="ECO:0000256" key="2">
    <source>
        <dbReference type="ARBA" id="ARBA00022490"/>
    </source>
</evidence>
<sequence>MSITNDDDDKKIDILNEDQLCENAQVIEFTNIFCQDIFVIISSLPGLGKSSYIISQGQNLNLKLIELNISGIINYEVFNKILDSLNEHPVVLSIQISHVNDMEIVNEFITSLALFRQYYTPLKVYCLNEKTQVYIEFANCFQNVLYRSTHISKYIRRVEINNLSFHEIIPNDDFNLVCKYLYNYQNKNLNKFKLDEPKKDSFHEIIRNQFKELNNINHYTIQSFIKIMSFLILNFEKWPYTMKETYDEHLNQLSGNHKKQFENLRSTIFESLLDSSKEFTLKCIESVRSDQIKAETNMNSKNYIKQLEEAYKISIRWEDANHFVILFAYSGVQLVIYRKPGDVPEPIKDLYSIQHFLENGSQYIFKEYSSNDTEDFIKEILCFADKKYKSRKNLNNYIMTPDNFVKMCLILAKAFSGIPVVIMGETGCGKTSLIRFLIKDILNETFELMNIHSGTTYEDIKNVVLKYRQESLKKPKKRFWVFFDEFNTSDYVGMISNIIIEKKFEGIEIPENVKFVAACNPYRLKSVQFEMREDVGLQRGLKYRQSSAQLMHIVKPLPYKIIEFVSDFGSLQDSELYSYAELIIRNMIGRKVALKYSKLICCIHKYYSEADDVSSVSLRDVVRFVKLFNWFKESISQRKNIRMKKLSLKFLSEHKFKPYNESDDSESIALVLSITHCYYLRLSSIEHRREVLKIIENCLGKNFIEIETIIKREQYNIISRFRISDEIAINEALRENIYAIIPCLMVKIPVFLCGKPGCSKSLSVQLIFSNLQGQASYDDYFQTLPDLYMVFFQGSDTCTSEGIIKVFEKANEKFSENQLSVVVFDEIGLAEVSIHNPLKVLHSLLENENIKTSFIGISNWRLDASKMNRALYLSRFDPNEKDIEETGNMICKSLPIKDMTSEVKKISQFYFKVKQSLKETYFKDFFGLRDFYCVVKMTQGRIKNEKERRKEYITVIAHALQRNFGGIFETKKLLADFVKSNLSKKELNNMPKTLSLIKENLTEQNSRYLMIITKKELIPLIIRCFISNFIEKDYAMITGSNFEAAYEEKNCFNLLSNIVQYMEKGSFVLFHNADAIYSSLYDLFNQNFTKFKDRKYCRVGLGAHLNPRCLVHHNFKAIVFIEDSKEKLQYVDPPFLNRFEKHMITPEDFISQSHIDIANRIEEWMKKLTTVNDKQITTPKKIIIPVYDRSFLLHLVFIYSFVTNNDDENFNLCLEFLIKTSTTELFLLSDICGHADDMKDFIKKKWIEYHIGFELQIENIVTEQNANKLVVITYDNINIEKNIKKSLKKRIHFQKVKHFKVEQDVKMDLDNFNNSDKELYLLELNFEYEEKLWGDVFWIINDFKLRDPAKMLKPIIIVVRLIRYSEKILPGVLPEGWDIIMYEDLLCKSHKITENFYSLKDCDLIEEFMTIKNTEADFFVLLKKGFRGLNFDRNSDKNIDDHINEAIKIISSSEKRRNILIEKIKVTVKKTCIRKLWIEKVFFSLAQNDKALTINDIIDNYITVLFIKELTSLLNLIERKNAMDSFIYPNQNILEYFEIFFKLQSLGSVVNNNMPIVRIKKLKIPFILSAFDILDQLFKSAILDNSEYDLETILSDKRLSKTILFEQNKLCNDDFMKKHAIKDIAKIILSKVSIDEFFSVFSISFLEFLGIGQSGLNKKITSLLLNKLYFQALCRIFMIGKNCNFLNKNMIKIKSNFSKEICGIIKEICLFIVPTSSTINTFGSVEEYFKNLKGITSSINILKNFELLNIDSGDIADLWSKAFELKLSDKNLSDMVNLIKSHGISNERSIDFFIKLIKKSNSPEALRVKSQYYSDIIQKSPIFINTIVDDINENDIWKLSGTIIQALILKMDLINVLLTSKCIPDNYFKSNIYADNVDVKLRRKTNSVFAVLLSDFITMNIKQIIETISENLFNNVINEISNINKKRPLVQITYLAFLRVFIDEIAYKTDRPSIKKFKDRVVKKIITANNLLDTYNTYYLKCVKIINDCTLNEIFTTDPIAVSMNIECNYDDLKLEAKPMVANSMEFYEKYLKLEHFRLEKPSIDFDKLLPTDNPYDVLGFLLYFLNHVYIKHKAQKSLEYIEKWYEKYEKKILKTLGKEILGLIKCFITNFPKDSPFYLASDDGNLALMKKINYCFILTIVFAFRNNFDPISSIFFDEKSKSLDPSLIEKLYCSGSEMEILYQHFKFFLENFDNLNPKTFMSSYSKGAFNKCSCGCMYIVTNCGGPMQIGKCENCGLEIGGLSHKMIERPGHVNLSDNEAKEYLNEKINSSDQRPGLKLTDLVCDNSIRRMTLSSSFKILRFIIAVTIAGCSVIFPKMRQGYQNALAKNLQNIKNEKPLIIKNGPSVYHNQLFPIPTNLDYIWLMSILSDFPVLMTENKRKIPKDKEIRNSFEHDAEEKIISKDRNIRITEFRNIQKEDKIDLESFINEEDKPEDPTSFLFRIISNPSENDMFSQFQMLKNKQEYKILSYFLNDYENIISLNFFYPIIKLSNYMLKAYNHKFTRSKAHKKSISDLFKKDYKIQKHFESFITAMKNIKFPVRYNCFEVTEKLDYKEDSSLNNFFIEISEAEGKLLAAVLKTLAETQNNFLNHILEEKDIENQPLHIVQLAKKYDIVNIPKTKDQLINEFSICNPNYGSGQLITYDFKGMQDFIIDCARGKKIFNILDFRFCTYKNEIFIKPEGDILIEMRESIRQVPLTIENKRTLKIFFENIEKNVSKYKKLIEDLKVSIEKIIDSMKNKAAIENLFLYEIINDIKDQSISQILSEENDLSSFKIVNIIEIYEIVEKKYFKFYKEEIPVKYRDIIKNDDESKKLIETFYHECNENDNLPSVKDVKNAIMRLMLRKIPLDIQADEPIHKHIVYYSLWSEENCEKISMVEFPFPRKFEFRNICEIYDLFSKTIKALRLNNL</sequence>
<name>A0A1R2C8M6_9CILI</name>
<keyword evidence="3" id="KW-0479">Metal-binding</keyword>
<evidence type="ECO:0000256" key="5">
    <source>
        <dbReference type="ARBA" id="ARBA00022833"/>
    </source>
</evidence>
<dbReference type="PANTHER" id="PTHR22605:SF1">
    <property type="entry name" value="RZ-TYPE DOMAIN-CONTAINING PROTEIN"/>
    <property type="match status" value="1"/>
</dbReference>
<gene>
    <name evidence="8" type="ORF">SteCoe_13376</name>
</gene>
<evidence type="ECO:0000259" key="7">
    <source>
        <dbReference type="PROSITE" id="PS51981"/>
    </source>
</evidence>
<dbReference type="Pfam" id="PF07728">
    <property type="entry name" value="AAA_5"/>
    <property type="match status" value="1"/>
</dbReference>
<evidence type="ECO:0000256" key="3">
    <source>
        <dbReference type="ARBA" id="ARBA00022723"/>
    </source>
</evidence>
<reference evidence="8 9" key="1">
    <citation type="submission" date="2016-11" db="EMBL/GenBank/DDBJ databases">
        <title>The macronuclear genome of Stentor coeruleus: a giant cell with tiny introns.</title>
        <authorList>
            <person name="Slabodnick M."/>
            <person name="Ruby J.G."/>
            <person name="Reiff S.B."/>
            <person name="Swart E.C."/>
            <person name="Gosai S."/>
            <person name="Prabakaran S."/>
            <person name="Witkowska E."/>
            <person name="Larue G.E."/>
            <person name="Fisher S."/>
            <person name="Freeman R.M."/>
            <person name="Gunawardena J."/>
            <person name="Chu W."/>
            <person name="Stover N.A."/>
            <person name="Gregory B.D."/>
            <person name="Nowacki M."/>
            <person name="Derisi J."/>
            <person name="Roy S.W."/>
            <person name="Marshall W.F."/>
            <person name="Sood P."/>
        </authorList>
    </citation>
    <scope>NUCLEOTIDE SEQUENCE [LARGE SCALE GENOMIC DNA]</scope>
    <source>
        <strain evidence="8">WM001</strain>
    </source>
</reference>
<dbReference type="SMART" id="SM00382">
    <property type="entry name" value="AAA"/>
    <property type="match status" value="2"/>
</dbReference>
<dbReference type="GO" id="GO:0004842">
    <property type="term" value="F:ubiquitin-protein transferase activity"/>
    <property type="evidence" value="ECO:0007669"/>
    <property type="project" value="InterPro"/>
</dbReference>
<feature type="domain" description="RZ-type" evidence="7">
    <location>
        <begin position="2188"/>
        <end position="2263"/>
    </location>
</feature>
<comment type="subcellular location">
    <subcellularLocation>
        <location evidence="1">Cytoplasm</location>
    </subcellularLocation>
</comment>
<keyword evidence="9" id="KW-1185">Reference proteome</keyword>
<comment type="caution">
    <text evidence="8">The sequence shown here is derived from an EMBL/GenBank/DDBJ whole genome shotgun (WGS) entry which is preliminary data.</text>
</comment>
<dbReference type="InterPro" id="IPR011704">
    <property type="entry name" value="ATPase_dyneun-rel_AAA"/>
</dbReference>
<dbReference type="Proteomes" id="UP000187209">
    <property type="component" value="Unassembled WGS sequence"/>
</dbReference>
<proteinExistence type="predicted"/>
<dbReference type="PANTHER" id="PTHR22605">
    <property type="entry name" value="RZ-TYPE DOMAIN-CONTAINING PROTEIN"/>
    <property type="match status" value="1"/>
</dbReference>
<accession>A0A1R2C8M6</accession>
<dbReference type="GO" id="GO:0005737">
    <property type="term" value="C:cytoplasm"/>
    <property type="evidence" value="ECO:0007669"/>
    <property type="project" value="UniProtKB-SubCell"/>
</dbReference>
<evidence type="ECO:0000256" key="1">
    <source>
        <dbReference type="ARBA" id="ARBA00004496"/>
    </source>
</evidence>
<dbReference type="GO" id="GO:0002376">
    <property type="term" value="P:immune system process"/>
    <property type="evidence" value="ECO:0007669"/>
    <property type="project" value="UniProtKB-KW"/>
</dbReference>
<evidence type="ECO:0000256" key="6">
    <source>
        <dbReference type="ARBA" id="ARBA00022859"/>
    </source>
</evidence>
<evidence type="ECO:0000313" key="8">
    <source>
        <dbReference type="EMBL" id="OMJ85341.1"/>
    </source>
</evidence>